<keyword evidence="2" id="KW-0067">ATP-binding</keyword>
<name>B4QC42_DROSI</name>
<dbReference type="OrthoDB" id="422220at2759"/>
<dbReference type="HOGENOM" id="CLU_226622_0_0_1"/>
<feature type="compositionally biased region" description="Acidic residues" evidence="4">
    <location>
        <begin position="2763"/>
        <end position="2777"/>
    </location>
</feature>
<dbReference type="Gene3D" id="3.40.50.300">
    <property type="entry name" value="P-loop containing nucleotide triphosphate hydrolases"/>
    <property type="match status" value="3"/>
</dbReference>
<dbReference type="GO" id="GO:0030687">
    <property type="term" value="C:preribosome, large subunit precursor"/>
    <property type="evidence" value="ECO:0007669"/>
    <property type="project" value="TreeGrafter"/>
</dbReference>
<organism evidence="6 7">
    <name type="scientific">Drosophila simulans</name>
    <name type="common">Fruit fly</name>
    <dbReference type="NCBI Taxonomy" id="7240"/>
    <lineage>
        <taxon>Eukaryota</taxon>
        <taxon>Metazoa</taxon>
        <taxon>Ecdysozoa</taxon>
        <taxon>Arthropoda</taxon>
        <taxon>Hexapoda</taxon>
        <taxon>Insecta</taxon>
        <taxon>Pterygota</taxon>
        <taxon>Neoptera</taxon>
        <taxon>Endopterygota</taxon>
        <taxon>Diptera</taxon>
        <taxon>Brachycera</taxon>
        <taxon>Muscomorpha</taxon>
        <taxon>Ephydroidea</taxon>
        <taxon>Drosophilidae</taxon>
        <taxon>Drosophila</taxon>
        <taxon>Sophophora</taxon>
    </lineage>
</organism>
<evidence type="ECO:0000313" key="6">
    <source>
        <dbReference type="EMBL" id="EDX06673.1"/>
    </source>
</evidence>
<dbReference type="InterPro" id="IPR003593">
    <property type="entry name" value="AAA+_ATPase"/>
</dbReference>
<feature type="compositionally biased region" description="Basic and acidic residues" evidence="4">
    <location>
        <begin position="2712"/>
        <end position="2729"/>
    </location>
</feature>
<sequence length="2859" mass="326981">MTRMAVVTAKALEFDEPVLLVGPTGCGKTTVCQLLASIADVQLRILNCHMHTEGADFLGGLRPCRGKESTQLFEWADGPLIYAMQEGSYFMADEISLAEDSVLERLNCILEPERTVLLAEKGGISELDASPDFVVQAKSGFQFLATMNPGGDFGKKELSPALRNRFTEVWCLPSDNKEDLIEIAYNCMRRQNELETQAINTHKVAEYLVDVVLHIRDTNDKFKFSVRDILAWANYMVSNAKLSFAEQAIFGLETIFLDALEMLPHESQEQVELLKSNIVKQAIKQASLILQEKFTLEELSEKRGTEVELNECRFGIRPFFIDVNQERLTSAKEDFLFDAPTTKQNLFRLLSALSLQKPVLLEGPPAATERQIGSFVWRDGPLLAALKAKNTWILLDELNLAPQSVLEGLNAVLDHRGEVYIPELNKSFHLAGSTRIFACQNPLKQGGGRKGLPQSFLNRFTKVYLRKLSTEDLLHVVTEKYGKYFDQLNAYFLELLDQKAEGNLFEIYSGMEGSSKSDSFDLGARLVRFSEQLDRGVASMEFGYKGGPYEFNLRDILRWCDLLHNPQTGYILGSSPSSFQAAFKDFLLTLYERMQLVYYQRMRCDQDKSYIRNVFSTVFLCDAEHLNQISNDVALYWTADKVYLNDVVLSRKQADVLDLVNRQEQAPLLLDSQRQQLKQIVEAVHMEKPLLLCGSTDSGKTKLIDALCVLSNRLCNTDIIDDSVTGSFQQTQSEFVEQLWNKWSMYNKVAKVTTEPHQHSVLDELKLFRERLGSLGKIIEVLEATPQNCQVRALQQLAEIKSQLLLLQAYIKTADSLNTGGSFEWVDSQIVTSLKCGQYILLEHVNLCSSAVLDRLNPVFEPNGSLLIAEKGISAQDSAEVVYKSTNFRAFLTVDPKNGELSRAMRNRCVELSLSRDTYSVDDLRAFVHEQGVREMEAIDCILRVHKGLSQLTEFNNYSISHLTQFAFLSAAYRRIGYELKRAIYVAAMEVYVYSANTDLMGYGLSYYQNKLREVVLAQTEVFEEGAAIQEDFLSDVILNSGNLNSLTLIKRQAVALKVLLDGYSEQRISQKRLSSLFQEMDKLKLDQRNPQKLIRHFLYMLYESSAFGDLELRHLYLQPWLSKDNAFQELSQSLYNCLQKRSNSDTGTLVNLPWNRKLIPRLRDYSIAESNSELNPLNLSALLLTRLVVDIIPVSSVTAVQQMNALQYSQALCKQQVTEKYANHFLANFSSFLEVLHTSLLEDLETADLDLPQYAHLVTRFHWFNRILATAQQKLLYSNELHVPLMHKLVLHFQWLEKHLLVPLIELTAKSGCARMLAIQDRTLKIKKYIEETRRPLNVTCKIYSKQFTQFQPYYQDQQIQRHTELDELEKLLSVVPSYGNLELSSWLKRWLLLQTDDANKWRSFLRKHTNGFQPKSFEISGSLRNETLQSHLLKLQTTLKEAQEISAENEMDLELDLNSIKTLLEAETKESGSYIHPDGIPNNTPKLLIAALRELFMERLLTGTLRDDFDEQVNPLYADQLLTLNSNLWHCLKTLESANHTEITNAWIALKKEVNELQDQGEFAVLLEKIGGGYKGLRSYQRQYRNSVQCYQLENLSTRLDCVQGPSEDGSTDISSRFCYQGPALSGVILSLICQPNGQLRSVPLSELLEWRSALQQTRHLIWENSQLLTSRYSGEVNNLLQVKENARHLLKELEYVRNLSEQEQKANQGFESCTKELEKIIEKLEKEENNNASITRDFEVSLTNALVGAIELCLLTNTPLIDPVEKNRLKNEYVAEDIDCLSTLTTAYDFMKIAMKYRHFGEEIYSELEVRLRTALQRQQQLSQKLALRPEKCLYASLVQDITQFLHSNGDCESLYKLFQLIHSEWENFQGLHVATSAQLKSSIEVLGKLDLWLANAQRFVHHTLSRYSAYYQDFVEPIKCSVNQLRFGLESLKVIFTRVQQAGSVSQAEQMQQTIGDIVQFPSQHPLVIRNSRLYGLLAELPHSEYEYFRLLKAKLSELSNYIALGRVIDETTFAAYDDALSICNQTWQQEEHRRCQLKAEAESLYVTKTKGGVDSEELIEMQEIEHNFPTNLDEDFAEFVSQPTLEQVLKLDKKASVKDKQSQIVVEEDYAFLARNFIDVMTRHTQVYYKEQPKSSKELELHLLAPYQARFQVFANLHGHYKTALGSSLAERACNGLAFGLALQQKQLKDIELEEGVSSSPYDFYKDSNISEIQSCLDVMERIEKRVLEQLEQYPEHAGLADIKLVISRIRRLPAHAPVVRFNTGFQLLRQKLALWNEVAHRNNNLVSEEIEVAEFVQRWTRLELQHWRNCLGQTAAQVELQAYRYWFFIYNLLQQFIHQKQLDHSYTDIKLAEQRFAQDHLLDAQDLGESQRLELAQVVRILRQFVEASCYGDFHIRLQLLQGFELYLHNVERAGKINGLPPLIAALHNLQLYFSQFAGEIADSAKLRRSPIEKKLKEFVKIQSYSKDLSYFSMRNSVASVHRNLNKFLKEYRLSIQEKISEVSAKMLSIVLTVFVEIGSKGFCVPPDLMQDEEGQSKQESKNGEGFGLEDGTGENDASDKIESEDQLDDAKRPEDRKDEGDKQEPDWKEEKGIEMSDDFDAKMQDVEKPEEDDSGESEEEEDLNKEMGETEEGAEKLDDQIWGDDEEEKPEEEQEPDMNEEDQGKGSKDEKDAHNDLDTKNDAAKEDGKDEHEKDGLDATNEPSGEDKRKEQAKDIDDMKDPEMDEEQTNTMHNELEEPPEPEEMDLGDMNNVDEGHDDQEEQPTDENPFDIDAMKENMQPAEEPEADGDDEPDANEEGDPQSDGSDSEEDETGTETKPAEEDQGEGEEATPEDEKDEAETQKRAFTCLKID</sequence>
<evidence type="ECO:0000313" key="7">
    <source>
        <dbReference type="Proteomes" id="UP000000304"/>
    </source>
</evidence>
<feature type="compositionally biased region" description="Acidic residues" evidence="4">
    <location>
        <begin position="2615"/>
        <end position="2630"/>
    </location>
</feature>
<reference evidence="6 7" key="1">
    <citation type="journal article" date="2007" name="Nature">
        <title>Evolution of genes and genomes on the Drosophila phylogeny.</title>
        <authorList>
            <consortium name="Drosophila 12 Genomes Consortium"/>
            <person name="Clark A.G."/>
            <person name="Eisen M.B."/>
            <person name="Smith D.R."/>
            <person name="Bergman C.M."/>
            <person name="Oliver B."/>
            <person name="Markow T.A."/>
            <person name="Kaufman T.C."/>
            <person name="Kellis M."/>
            <person name="Gelbart W."/>
            <person name="Iyer V.N."/>
            <person name="Pollard D.A."/>
            <person name="Sackton T.B."/>
            <person name="Larracuente A.M."/>
            <person name="Singh N.D."/>
            <person name="Abad J.P."/>
            <person name="Abt D.N."/>
            <person name="Adryan B."/>
            <person name="Aguade M."/>
            <person name="Akashi H."/>
            <person name="Anderson W.W."/>
            <person name="Aquadro C.F."/>
            <person name="Ardell D.H."/>
            <person name="Arguello R."/>
            <person name="Artieri C.G."/>
            <person name="Barbash D.A."/>
            <person name="Barker D."/>
            <person name="Barsanti P."/>
            <person name="Batterham P."/>
            <person name="Batzoglou S."/>
            <person name="Begun D."/>
            <person name="Bhutkar A."/>
            <person name="Blanco E."/>
            <person name="Bosak S.A."/>
            <person name="Bradley R.K."/>
            <person name="Brand A.D."/>
            <person name="Brent M.R."/>
            <person name="Brooks A.N."/>
            <person name="Brown R.H."/>
            <person name="Butlin R.K."/>
            <person name="Caggese C."/>
            <person name="Calvi B.R."/>
            <person name="Bernardo de Carvalho A."/>
            <person name="Caspi A."/>
            <person name="Castrezana S."/>
            <person name="Celniker S.E."/>
            <person name="Chang J.L."/>
            <person name="Chapple C."/>
            <person name="Chatterji S."/>
            <person name="Chinwalla A."/>
            <person name="Civetta A."/>
            <person name="Clifton S.W."/>
            <person name="Comeron J.M."/>
            <person name="Costello J.C."/>
            <person name="Coyne J.A."/>
            <person name="Daub J."/>
            <person name="David R.G."/>
            <person name="Delcher A.L."/>
            <person name="Delehaunty K."/>
            <person name="Do C.B."/>
            <person name="Ebling H."/>
            <person name="Edwards K."/>
            <person name="Eickbush T."/>
            <person name="Evans J.D."/>
            <person name="Filipski A."/>
            <person name="Findeiss S."/>
            <person name="Freyhult E."/>
            <person name="Fulton L."/>
            <person name="Fulton R."/>
            <person name="Garcia A.C."/>
            <person name="Gardiner A."/>
            <person name="Garfield D.A."/>
            <person name="Garvin B.E."/>
            <person name="Gibson G."/>
            <person name="Gilbert D."/>
            <person name="Gnerre S."/>
            <person name="Godfrey J."/>
            <person name="Good R."/>
            <person name="Gotea V."/>
            <person name="Gravely B."/>
            <person name="Greenberg A.J."/>
            <person name="Griffiths-Jones S."/>
            <person name="Gross S."/>
            <person name="Guigo R."/>
            <person name="Gustafson E.A."/>
            <person name="Haerty W."/>
            <person name="Hahn M.W."/>
            <person name="Halligan D.L."/>
            <person name="Halpern A.L."/>
            <person name="Halter G.M."/>
            <person name="Han M.V."/>
            <person name="Heger A."/>
            <person name="Hillier L."/>
            <person name="Hinrichs A.S."/>
            <person name="Holmes I."/>
            <person name="Hoskins R.A."/>
            <person name="Hubisz M.J."/>
            <person name="Hultmark D."/>
            <person name="Huntley M.A."/>
            <person name="Jaffe D.B."/>
            <person name="Jagadeeshan S."/>
            <person name="Jeck W.R."/>
            <person name="Johnson J."/>
            <person name="Jones C.D."/>
            <person name="Jordan W.C."/>
            <person name="Karpen G.H."/>
            <person name="Kataoka E."/>
            <person name="Keightley P.D."/>
            <person name="Kheradpour P."/>
            <person name="Kirkness E.F."/>
            <person name="Koerich L.B."/>
            <person name="Kristiansen K."/>
            <person name="Kudrna D."/>
            <person name="Kulathinal R.J."/>
            <person name="Kumar S."/>
            <person name="Kwok R."/>
            <person name="Lander E."/>
            <person name="Langley C.H."/>
            <person name="Lapoint R."/>
            <person name="Lazzaro B.P."/>
            <person name="Lee S.J."/>
            <person name="Levesque L."/>
            <person name="Li R."/>
            <person name="Lin C.F."/>
            <person name="Lin M.F."/>
            <person name="Lindblad-Toh K."/>
            <person name="Llopart A."/>
            <person name="Long M."/>
            <person name="Low L."/>
            <person name="Lozovsky E."/>
            <person name="Lu J."/>
            <person name="Luo M."/>
            <person name="Machado C.A."/>
            <person name="Makalowski W."/>
            <person name="Marzo M."/>
            <person name="Matsuda M."/>
            <person name="Matzkin L."/>
            <person name="McAllister B."/>
            <person name="McBride C.S."/>
            <person name="McKernan B."/>
            <person name="McKernan K."/>
            <person name="Mendez-Lago M."/>
            <person name="Minx P."/>
            <person name="Mollenhauer M.U."/>
            <person name="Montooth K."/>
            <person name="Mount S.M."/>
            <person name="Mu X."/>
            <person name="Myers E."/>
            <person name="Negre B."/>
            <person name="Newfeld S."/>
            <person name="Nielsen R."/>
            <person name="Noor M.A."/>
            <person name="O'Grady P."/>
            <person name="Pachter L."/>
            <person name="Papaceit M."/>
            <person name="Parisi M.J."/>
            <person name="Parisi M."/>
            <person name="Parts L."/>
            <person name="Pedersen J.S."/>
            <person name="Pesole G."/>
            <person name="Phillippy A.M."/>
            <person name="Ponting C.P."/>
            <person name="Pop M."/>
            <person name="Porcelli D."/>
            <person name="Powell J.R."/>
            <person name="Prohaska S."/>
            <person name="Pruitt K."/>
            <person name="Puig M."/>
            <person name="Quesneville H."/>
            <person name="Ram K.R."/>
            <person name="Rand D."/>
            <person name="Rasmussen M.D."/>
            <person name="Reed L.K."/>
            <person name="Reenan R."/>
            <person name="Reily A."/>
            <person name="Remington K.A."/>
            <person name="Rieger T.T."/>
            <person name="Ritchie M.G."/>
            <person name="Robin C."/>
            <person name="Rogers Y.H."/>
            <person name="Rohde C."/>
            <person name="Rozas J."/>
            <person name="Rubenfield M.J."/>
            <person name="Ruiz A."/>
            <person name="Russo S."/>
            <person name="Salzberg S.L."/>
            <person name="Sanchez-Gracia A."/>
            <person name="Saranga D.J."/>
            <person name="Sato H."/>
            <person name="Schaeffer S.W."/>
            <person name="Schatz M.C."/>
            <person name="Schlenke T."/>
            <person name="Schwartz R."/>
            <person name="Segarra C."/>
            <person name="Singh R.S."/>
            <person name="Sirot L."/>
            <person name="Sirota M."/>
            <person name="Sisneros N.B."/>
            <person name="Smith C.D."/>
            <person name="Smith T.F."/>
            <person name="Spieth J."/>
            <person name="Stage D.E."/>
            <person name="Stark A."/>
            <person name="Stephan W."/>
            <person name="Strausberg R.L."/>
            <person name="Strempel S."/>
            <person name="Sturgill D."/>
            <person name="Sutton G."/>
            <person name="Sutton G.G."/>
            <person name="Tao W."/>
            <person name="Teichmann S."/>
            <person name="Tobari Y.N."/>
            <person name="Tomimura Y."/>
            <person name="Tsolas J.M."/>
            <person name="Valente V.L."/>
            <person name="Venter E."/>
            <person name="Venter J.C."/>
            <person name="Vicario S."/>
            <person name="Vieira F.G."/>
            <person name="Vilella A.J."/>
            <person name="Villasante A."/>
            <person name="Walenz B."/>
            <person name="Wang J."/>
            <person name="Wasserman M."/>
            <person name="Watts T."/>
            <person name="Wilson D."/>
            <person name="Wilson R.K."/>
            <person name="Wing R.A."/>
            <person name="Wolfner M.F."/>
            <person name="Wong A."/>
            <person name="Wong G.K."/>
            <person name="Wu C.I."/>
            <person name="Wu G."/>
            <person name="Yamamoto D."/>
            <person name="Yang H.P."/>
            <person name="Yang S.P."/>
            <person name="Yorke J.A."/>
            <person name="Yoshida K."/>
            <person name="Zdobnov E."/>
            <person name="Zhang P."/>
            <person name="Zhang Y."/>
            <person name="Zimin A.V."/>
            <person name="Baldwin J."/>
            <person name="Abdouelleil A."/>
            <person name="Abdulkadir J."/>
            <person name="Abebe A."/>
            <person name="Abera B."/>
            <person name="Abreu J."/>
            <person name="Acer S.C."/>
            <person name="Aftuck L."/>
            <person name="Alexander A."/>
            <person name="An P."/>
            <person name="Anderson E."/>
            <person name="Anderson S."/>
            <person name="Arachi H."/>
            <person name="Azer M."/>
            <person name="Bachantsang P."/>
            <person name="Barry A."/>
            <person name="Bayul T."/>
            <person name="Berlin A."/>
            <person name="Bessette D."/>
            <person name="Bloom T."/>
            <person name="Blye J."/>
            <person name="Boguslavskiy L."/>
            <person name="Bonnet C."/>
            <person name="Boukhgalter B."/>
            <person name="Bourzgui I."/>
            <person name="Brown A."/>
            <person name="Cahill P."/>
            <person name="Channer S."/>
            <person name="Cheshatsang Y."/>
            <person name="Chuda L."/>
            <person name="Citroen M."/>
            <person name="Collymore A."/>
            <person name="Cooke P."/>
            <person name="Costello M."/>
            <person name="D'Aco K."/>
            <person name="Daza R."/>
            <person name="De Haan G."/>
            <person name="DeGray S."/>
            <person name="DeMaso C."/>
            <person name="Dhargay N."/>
            <person name="Dooley K."/>
            <person name="Dooley E."/>
            <person name="Doricent M."/>
            <person name="Dorje P."/>
            <person name="Dorjee K."/>
            <person name="Dupes A."/>
            <person name="Elong R."/>
            <person name="Falk J."/>
            <person name="Farina A."/>
            <person name="Faro S."/>
            <person name="Ferguson D."/>
            <person name="Fisher S."/>
            <person name="Foley C.D."/>
            <person name="Franke A."/>
            <person name="Friedrich D."/>
            <person name="Gadbois L."/>
            <person name="Gearin G."/>
            <person name="Gearin C.R."/>
            <person name="Giannoukos G."/>
            <person name="Goode T."/>
            <person name="Graham J."/>
            <person name="Grandbois E."/>
            <person name="Grewal S."/>
            <person name="Gyaltsen K."/>
            <person name="Hafez N."/>
            <person name="Hagos B."/>
            <person name="Hall J."/>
            <person name="Henson C."/>
            <person name="Hollinger A."/>
            <person name="Honan T."/>
            <person name="Huard M.D."/>
            <person name="Hughes L."/>
            <person name="Hurhula B."/>
            <person name="Husby M.E."/>
            <person name="Kamat A."/>
            <person name="Kanga B."/>
            <person name="Kashin S."/>
            <person name="Khazanovich D."/>
            <person name="Kisner P."/>
            <person name="Lance K."/>
            <person name="Lara M."/>
            <person name="Lee W."/>
            <person name="Lennon N."/>
            <person name="Letendre F."/>
            <person name="LeVine R."/>
            <person name="Lipovsky A."/>
            <person name="Liu X."/>
            <person name="Liu J."/>
            <person name="Liu S."/>
            <person name="Lokyitsang T."/>
            <person name="Lokyitsang Y."/>
            <person name="Lubonja R."/>
            <person name="Lui A."/>
            <person name="MacDonald P."/>
            <person name="Magnisalis V."/>
            <person name="Maru K."/>
            <person name="Matthews C."/>
            <person name="McCusker W."/>
            <person name="McDonough S."/>
            <person name="Mehta T."/>
            <person name="Meldrim J."/>
            <person name="Meneus L."/>
            <person name="Mihai O."/>
            <person name="Mihalev A."/>
            <person name="Mihova T."/>
            <person name="Mittelman R."/>
            <person name="Mlenga V."/>
            <person name="Montmayeur A."/>
            <person name="Mulrain L."/>
            <person name="Navidi A."/>
            <person name="Naylor J."/>
            <person name="Negash T."/>
            <person name="Nguyen T."/>
            <person name="Nguyen N."/>
            <person name="Nicol R."/>
            <person name="Norbu C."/>
            <person name="Norbu N."/>
            <person name="Novod N."/>
            <person name="O'Neill B."/>
            <person name="Osman S."/>
            <person name="Markiewicz E."/>
            <person name="Oyono O.L."/>
            <person name="Patti C."/>
            <person name="Phunkhang P."/>
            <person name="Pierre F."/>
            <person name="Priest M."/>
            <person name="Raghuraman S."/>
            <person name="Rege F."/>
            <person name="Reyes R."/>
            <person name="Rise C."/>
            <person name="Rogov P."/>
            <person name="Ross K."/>
            <person name="Ryan E."/>
            <person name="Settipalli S."/>
            <person name="Shea T."/>
            <person name="Sherpa N."/>
            <person name="Shi L."/>
            <person name="Shih D."/>
            <person name="Sparrow T."/>
            <person name="Spaulding J."/>
            <person name="Stalker J."/>
            <person name="Stange-Thomann N."/>
            <person name="Stavropoulos S."/>
            <person name="Stone C."/>
            <person name="Strader C."/>
            <person name="Tesfaye S."/>
            <person name="Thomson T."/>
            <person name="Thoulutsang Y."/>
            <person name="Thoulutsang D."/>
            <person name="Topham K."/>
            <person name="Topping I."/>
            <person name="Tsamla T."/>
            <person name="Vassiliev H."/>
            <person name="Vo A."/>
            <person name="Wangchuk T."/>
            <person name="Wangdi T."/>
            <person name="Weiand M."/>
            <person name="Wilkinson J."/>
            <person name="Wilson A."/>
            <person name="Yadav S."/>
            <person name="Young G."/>
            <person name="Yu Q."/>
            <person name="Zembek L."/>
            <person name="Zhong D."/>
            <person name="Zimmer A."/>
            <person name="Zwirko Z."/>
            <person name="Jaffe D.B."/>
            <person name="Alvarez P."/>
            <person name="Brockman W."/>
            <person name="Butler J."/>
            <person name="Chin C."/>
            <person name="Gnerre S."/>
            <person name="Grabherr M."/>
            <person name="Kleber M."/>
            <person name="Mauceli E."/>
            <person name="MacCallum I."/>
        </authorList>
    </citation>
    <scope>NUCLEOTIDE SEQUENCE [LARGE SCALE GENOMIC DNA]</scope>
    <source>
        <strain evidence="7">white501</strain>
    </source>
</reference>
<dbReference type="PANTHER" id="PTHR48103:SF2">
    <property type="entry name" value="MIDASIN"/>
    <property type="match status" value="1"/>
</dbReference>
<dbReference type="FunFam" id="3.40.50.300:FF:004102">
    <property type="entry name" value="Uncharacterized protein"/>
    <property type="match status" value="1"/>
</dbReference>
<dbReference type="GO" id="GO:0000027">
    <property type="term" value="P:ribosomal large subunit assembly"/>
    <property type="evidence" value="ECO:0007669"/>
    <property type="project" value="TreeGrafter"/>
</dbReference>
<dbReference type="InterPro" id="IPR040848">
    <property type="entry name" value="AAA_lid_7"/>
</dbReference>
<dbReference type="Pfam" id="PF07728">
    <property type="entry name" value="AAA_5"/>
    <property type="match status" value="2"/>
</dbReference>
<feature type="compositionally biased region" description="Acidic residues" evidence="4">
    <location>
        <begin position="2790"/>
        <end position="2821"/>
    </location>
</feature>
<feature type="compositionally biased region" description="Basic and acidic residues" evidence="4">
    <location>
        <begin position="2669"/>
        <end position="2704"/>
    </location>
</feature>
<dbReference type="Proteomes" id="UP000000304">
    <property type="component" value="Chromosome 2R"/>
</dbReference>
<dbReference type="GO" id="GO:0000055">
    <property type="term" value="P:ribosomal large subunit export from nucleus"/>
    <property type="evidence" value="ECO:0007669"/>
    <property type="project" value="TreeGrafter"/>
</dbReference>
<feature type="compositionally biased region" description="Acidic residues" evidence="4">
    <location>
        <begin position="2744"/>
        <end position="2754"/>
    </location>
</feature>
<gene>
    <name evidence="6" type="primary">Dsim\GD25879</name>
    <name evidence="6" type="ORF">Dsim_GD25879</name>
</gene>
<dbReference type="InterPro" id="IPR027417">
    <property type="entry name" value="P-loop_NTPase"/>
</dbReference>
<dbReference type="PANTHER" id="PTHR48103">
    <property type="entry name" value="MIDASIN-RELATED"/>
    <property type="match status" value="1"/>
</dbReference>
<feature type="coiled-coil region" evidence="3">
    <location>
        <begin position="1710"/>
        <end position="1740"/>
    </location>
</feature>
<dbReference type="Pfam" id="PF17867">
    <property type="entry name" value="AAA_lid_7"/>
    <property type="match status" value="1"/>
</dbReference>
<evidence type="ECO:0000259" key="5">
    <source>
        <dbReference type="SMART" id="SM00382"/>
    </source>
</evidence>
<dbReference type="GO" id="GO:0005524">
    <property type="term" value="F:ATP binding"/>
    <property type="evidence" value="ECO:0007669"/>
    <property type="project" value="UniProtKB-KW"/>
</dbReference>
<evidence type="ECO:0000256" key="2">
    <source>
        <dbReference type="ARBA" id="ARBA00022840"/>
    </source>
</evidence>
<dbReference type="STRING" id="7240.B4QC42"/>
<dbReference type="SUPFAM" id="SSF52540">
    <property type="entry name" value="P-loop containing nucleoside triphosphate hydrolases"/>
    <property type="match status" value="3"/>
</dbReference>
<feature type="compositionally biased region" description="Basic and acidic residues" evidence="4">
    <location>
        <begin position="2631"/>
        <end position="2646"/>
    </location>
</feature>
<proteinExistence type="predicted"/>
<dbReference type="PhylomeDB" id="B4QC42"/>
<feature type="compositionally biased region" description="Acidic residues" evidence="4">
    <location>
        <begin position="2648"/>
        <end position="2668"/>
    </location>
</feature>
<keyword evidence="3" id="KW-0175">Coiled coil</keyword>
<dbReference type="GO" id="GO:0005634">
    <property type="term" value="C:nucleus"/>
    <property type="evidence" value="ECO:0007669"/>
    <property type="project" value="TreeGrafter"/>
</dbReference>
<dbReference type="InterPro" id="IPR011704">
    <property type="entry name" value="ATPase_dyneun-rel_AAA"/>
</dbReference>
<dbReference type="EMBL" id="CM000362">
    <property type="protein sequence ID" value="EDX06673.1"/>
    <property type="molecule type" value="Genomic_DNA"/>
</dbReference>
<feature type="region of interest" description="Disordered" evidence="4">
    <location>
        <begin position="2533"/>
        <end position="2859"/>
    </location>
</feature>
<keyword evidence="7" id="KW-1185">Reference proteome</keyword>
<feature type="domain" description="AAA+ ATPase" evidence="5">
    <location>
        <begin position="14"/>
        <end position="176"/>
    </location>
</feature>
<accession>B4QC42</accession>
<protein>
    <submittedName>
        <fullName evidence="6">GD25879</fullName>
    </submittedName>
</protein>
<evidence type="ECO:0000256" key="3">
    <source>
        <dbReference type="SAM" id="Coils"/>
    </source>
</evidence>
<feature type="compositionally biased region" description="Acidic residues" evidence="4">
    <location>
        <begin position="2829"/>
        <end position="2845"/>
    </location>
</feature>
<keyword evidence="1" id="KW-0547">Nucleotide-binding</keyword>
<evidence type="ECO:0000256" key="4">
    <source>
        <dbReference type="SAM" id="MobiDB-lite"/>
    </source>
</evidence>
<evidence type="ECO:0000256" key="1">
    <source>
        <dbReference type="ARBA" id="ARBA00022741"/>
    </source>
</evidence>
<dbReference type="SMART" id="SM00382">
    <property type="entry name" value="AAA"/>
    <property type="match status" value="1"/>
</dbReference>
<feature type="compositionally biased region" description="Basic and acidic residues" evidence="4">
    <location>
        <begin position="2564"/>
        <end position="2614"/>
    </location>
</feature>
<dbReference type="GO" id="GO:0016887">
    <property type="term" value="F:ATP hydrolysis activity"/>
    <property type="evidence" value="ECO:0007669"/>
    <property type="project" value="InterPro"/>
</dbReference>